<dbReference type="Gene3D" id="1.20.1280.50">
    <property type="match status" value="1"/>
</dbReference>
<dbReference type="PANTHER" id="PTHR31672:SF13">
    <property type="entry name" value="F-BOX PROTEIN CPR30-LIKE"/>
    <property type="match status" value="1"/>
</dbReference>
<dbReference type="PANTHER" id="PTHR31672">
    <property type="entry name" value="BNACNNG10540D PROTEIN"/>
    <property type="match status" value="1"/>
</dbReference>
<comment type="caution">
    <text evidence="3">The sequence shown here is derived from an EMBL/GenBank/DDBJ whole genome shotgun (WGS) entry which is preliminary data.</text>
</comment>
<protein>
    <recommendedName>
        <fullName evidence="5">F-box domain-containing protein</fullName>
    </recommendedName>
</protein>
<dbReference type="EMBL" id="JAUIZM010000007">
    <property type="protein sequence ID" value="KAK1376174.1"/>
    <property type="molecule type" value="Genomic_DNA"/>
</dbReference>
<dbReference type="SUPFAM" id="SSF81383">
    <property type="entry name" value="F-box domain"/>
    <property type="match status" value="1"/>
</dbReference>
<evidence type="ECO:0000313" key="4">
    <source>
        <dbReference type="Proteomes" id="UP001237642"/>
    </source>
</evidence>
<evidence type="ECO:0000259" key="1">
    <source>
        <dbReference type="Pfam" id="PF00646"/>
    </source>
</evidence>
<evidence type="ECO:0000313" key="3">
    <source>
        <dbReference type="EMBL" id="KAK1376174.1"/>
    </source>
</evidence>
<gene>
    <name evidence="3" type="ORF">POM88_032367</name>
</gene>
<evidence type="ECO:0008006" key="5">
    <source>
        <dbReference type="Google" id="ProtNLM"/>
    </source>
</evidence>
<feature type="domain" description="F-box associated beta-propeller type 1" evidence="2">
    <location>
        <begin position="114"/>
        <end position="216"/>
    </location>
</feature>
<feature type="domain" description="F-box" evidence="1">
    <location>
        <begin position="9"/>
        <end position="43"/>
    </location>
</feature>
<evidence type="ECO:0000259" key="2">
    <source>
        <dbReference type="Pfam" id="PF07734"/>
    </source>
</evidence>
<reference evidence="3" key="2">
    <citation type="submission" date="2023-05" db="EMBL/GenBank/DDBJ databases">
        <authorList>
            <person name="Schelkunov M.I."/>
        </authorList>
    </citation>
    <scope>NUCLEOTIDE SEQUENCE</scope>
    <source>
        <strain evidence="3">Hsosn_3</strain>
        <tissue evidence="3">Leaf</tissue>
    </source>
</reference>
<keyword evidence="4" id="KW-1185">Reference proteome</keyword>
<dbReference type="Pfam" id="PF07734">
    <property type="entry name" value="FBA_1"/>
    <property type="match status" value="1"/>
</dbReference>
<organism evidence="3 4">
    <name type="scientific">Heracleum sosnowskyi</name>
    <dbReference type="NCBI Taxonomy" id="360622"/>
    <lineage>
        <taxon>Eukaryota</taxon>
        <taxon>Viridiplantae</taxon>
        <taxon>Streptophyta</taxon>
        <taxon>Embryophyta</taxon>
        <taxon>Tracheophyta</taxon>
        <taxon>Spermatophyta</taxon>
        <taxon>Magnoliopsida</taxon>
        <taxon>eudicotyledons</taxon>
        <taxon>Gunneridae</taxon>
        <taxon>Pentapetalae</taxon>
        <taxon>asterids</taxon>
        <taxon>campanulids</taxon>
        <taxon>Apiales</taxon>
        <taxon>Apiaceae</taxon>
        <taxon>Apioideae</taxon>
        <taxon>apioid superclade</taxon>
        <taxon>Tordylieae</taxon>
        <taxon>Tordyliinae</taxon>
        <taxon>Heracleum</taxon>
    </lineage>
</organism>
<name>A0AAD8MKN6_9APIA</name>
<dbReference type="Pfam" id="PF00646">
    <property type="entry name" value="F-box"/>
    <property type="match status" value="1"/>
</dbReference>
<dbReference type="InterPro" id="IPR050796">
    <property type="entry name" value="SCF_F-box_component"/>
</dbReference>
<sequence>MAHSFPESEDILSNIFKRLPVKSLRQCMPINKLWYYLIQTPDFITLHFNYQNGSPEDKYLLFRVPSSRDFYSLRYDDEQCQEYYKIEVPDVFLSSWKFYGISHASPLHFTSDGTVDLAFGYLAKTNNDFKVVKILIYRIQDVNRVSMGWSTSVDVYSLSSNSWETFRCNFADLSSPFTLYINNSVFVNGSAIWLGKKINEGNIVLIRFNIENEDVRSKVS</sequence>
<dbReference type="InterPro" id="IPR006527">
    <property type="entry name" value="F-box-assoc_dom_typ1"/>
</dbReference>
<dbReference type="Proteomes" id="UP001237642">
    <property type="component" value="Unassembled WGS sequence"/>
</dbReference>
<dbReference type="InterPro" id="IPR001810">
    <property type="entry name" value="F-box_dom"/>
</dbReference>
<proteinExistence type="predicted"/>
<dbReference type="InterPro" id="IPR036047">
    <property type="entry name" value="F-box-like_dom_sf"/>
</dbReference>
<accession>A0AAD8MKN6</accession>
<reference evidence="3" key="1">
    <citation type="submission" date="2023-02" db="EMBL/GenBank/DDBJ databases">
        <title>Genome of toxic invasive species Heracleum sosnowskyi carries increased number of genes despite the absence of recent whole-genome duplications.</title>
        <authorList>
            <person name="Schelkunov M."/>
            <person name="Shtratnikova V."/>
            <person name="Makarenko M."/>
            <person name="Klepikova A."/>
            <person name="Omelchenko D."/>
            <person name="Novikova G."/>
            <person name="Obukhova E."/>
            <person name="Bogdanov V."/>
            <person name="Penin A."/>
            <person name="Logacheva M."/>
        </authorList>
    </citation>
    <scope>NUCLEOTIDE SEQUENCE</scope>
    <source>
        <strain evidence="3">Hsosn_3</strain>
        <tissue evidence="3">Leaf</tissue>
    </source>
</reference>
<dbReference type="AlphaFoldDB" id="A0AAD8MKN6"/>